<evidence type="ECO:0000313" key="8">
    <source>
        <dbReference type="Proteomes" id="UP000275719"/>
    </source>
</evidence>
<dbReference type="InterPro" id="IPR013249">
    <property type="entry name" value="RNA_pol_sigma70_r4_t2"/>
</dbReference>
<dbReference type="GO" id="GO:0003677">
    <property type="term" value="F:DNA binding"/>
    <property type="evidence" value="ECO:0007669"/>
    <property type="project" value="InterPro"/>
</dbReference>
<dbReference type="OrthoDB" id="1056775at2"/>
<reference evidence="7 8" key="1">
    <citation type="submission" date="2018-11" db="EMBL/GenBank/DDBJ databases">
        <title>Flavobacterium sp. nov., YIM 102701-2 draft genome.</title>
        <authorList>
            <person name="Li G."/>
            <person name="Jiang Y."/>
        </authorList>
    </citation>
    <scope>NUCLEOTIDE SEQUENCE [LARGE SCALE GENOMIC DNA]</scope>
    <source>
        <strain evidence="7 8">YIM 102701-2</strain>
    </source>
</reference>
<dbReference type="Proteomes" id="UP000275719">
    <property type="component" value="Unassembled WGS sequence"/>
</dbReference>
<evidence type="ECO:0000256" key="1">
    <source>
        <dbReference type="ARBA" id="ARBA00010641"/>
    </source>
</evidence>
<dbReference type="InterPro" id="IPR036388">
    <property type="entry name" value="WH-like_DNA-bd_sf"/>
</dbReference>
<keyword evidence="2" id="KW-0805">Transcription regulation</keyword>
<evidence type="ECO:0000256" key="2">
    <source>
        <dbReference type="ARBA" id="ARBA00023015"/>
    </source>
</evidence>
<dbReference type="GO" id="GO:0016987">
    <property type="term" value="F:sigma factor activity"/>
    <property type="evidence" value="ECO:0007669"/>
    <property type="project" value="UniProtKB-KW"/>
</dbReference>
<comment type="caution">
    <text evidence="7">The sequence shown here is derived from an EMBL/GenBank/DDBJ whole genome shotgun (WGS) entry which is preliminary data.</text>
</comment>
<dbReference type="SUPFAM" id="SSF88946">
    <property type="entry name" value="Sigma2 domain of RNA polymerase sigma factors"/>
    <property type="match status" value="1"/>
</dbReference>
<dbReference type="AlphaFoldDB" id="A0A3P3WA97"/>
<evidence type="ECO:0000259" key="5">
    <source>
        <dbReference type="Pfam" id="PF04542"/>
    </source>
</evidence>
<evidence type="ECO:0000259" key="6">
    <source>
        <dbReference type="Pfam" id="PF08281"/>
    </source>
</evidence>
<dbReference type="CDD" id="cd06171">
    <property type="entry name" value="Sigma70_r4"/>
    <property type="match status" value="1"/>
</dbReference>
<dbReference type="EMBL" id="RQVQ01000008">
    <property type="protein sequence ID" value="RRJ91910.1"/>
    <property type="molecule type" value="Genomic_DNA"/>
</dbReference>
<dbReference type="RefSeq" id="WP_125018051.1">
    <property type="nucleotide sequence ID" value="NZ_RQVQ01000008.1"/>
</dbReference>
<dbReference type="Pfam" id="PF08281">
    <property type="entry name" value="Sigma70_r4_2"/>
    <property type="match status" value="1"/>
</dbReference>
<keyword evidence="3" id="KW-0731">Sigma factor</keyword>
<dbReference type="GO" id="GO:0006352">
    <property type="term" value="P:DNA-templated transcription initiation"/>
    <property type="evidence" value="ECO:0007669"/>
    <property type="project" value="InterPro"/>
</dbReference>
<dbReference type="Pfam" id="PF04542">
    <property type="entry name" value="Sigma70_r2"/>
    <property type="match status" value="1"/>
</dbReference>
<evidence type="ECO:0000313" key="7">
    <source>
        <dbReference type="EMBL" id="RRJ91910.1"/>
    </source>
</evidence>
<dbReference type="NCBIfam" id="TIGR02937">
    <property type="entry name" value="sigma70-ECF"/>
    <property type="match status" value="1"/>
</dbReference>
<sequence>MKIIPIKYSEEKLIEQVKQQNRLAQKQLYDRFSPSLLSTCRQYIKDIHEAEDVMLMGFMKIFQNINQFQFAGSFEGWMRRIMIYESIDFIRQKKQITFTEDVSYKEESHFENDSLYEVEAIQKLIDDLPEGCKMVFVLSIVEGYKHQEIAEMLQISIGTSKSQLAHARKLLQERIQLQDKKIL</sequence>
<dbReference type="Gene3D" id="1.10.1740.10">
    <property type="match status" value="1"/>
</dbReference>
<dbReference type="Gene3D" id="1.10.10.10">
    <property type="entry name" value="Winged helix-like DNA-binding domain superfamily/Winged helix DNA-binding domain"/>
    <property type="match status" value="1"/>
</dbReference>
<evidence type="ECO:0000256" key="4">
    <source>
        <dbReference type="ARBA" id="ARBA00023163"/>
    </source>
</evidence>
<dbReference type="InterPro" id="IPR014284">
    <property type="entry name" value="RNA_pol_sigma-70_dom"/>
</dbReference>
<proteinExistence type="inferred from homology"/>
<feature type="domain" description="RNA polymerase sigma factor 70 region 4 type 2" evidence="6">
    <location>
        <begin position="119"/>
        <end position="171"/>
    </location>
</feature>
<dbReference type="InterPro" id="IPR039425">
    <property type="entry name" value="RNA_pol_sigma-70-like"/>
</dbReference>
<dbReference type="InterPro" id="IPR013325">
    <property type="entry name" value="RNA_pol_sigma_r2"/>
</dbReference>
<evidence type="ECO:0000256" key="3">
    <source>
        <dbReference type="ARBA" id="ARBA00023082"/>
    </source>
</evidence>
<feature type="domain" description="RNA polymerase sigma-70 region 2" evidence="5">
    <location>
        <begin position="28"/>
        <end position="94"/>
    </location>
</feature>
<dbReference type="InterPro" id="IPR007627">
    <property type="entry name" value="RNA_pol_sigma70_r2"/>
</dbReference>
<keyword evidence="8" id="KW-1185">Reference proteome</keyword>
<keyword evidence="4" id="KW-0804">Transcription</keyword>
<comment type="similarity">
    <text evidence="1">Belongs to the sigma-70 factor family. ECF subfamily.</text>
</comment>
<name>A0A3P3WA97_9FLAO</name>
<dbReference type="PANTHER" id="PTHR43133:SF46">
    <property type="entry name" value="RNA POLYMERASE SIGMA-70 FACTOR ECF SUBFAMILY"/>
    <property type="match status" value="1"/>
</dbReference>
<accession>A0A3P3WA97</accession>
<dbReference type="SUPFAM" id="SSF88659">
    <property type="entry name" value="Sigma3 and sigma4 domains of RNA polymerase sigma factors"/>
    <property type="match status" value="1"/>
</dbReference>
<gene>
    <name evidence="7" type="ORF">EG240_04955</name>
</gene>
<organism evidence="7 8">
    <name type="scientific">Paenimyroides tangerinum</name>
    <dbReference type="NCBI Taxonomy" id="2488728"/>
    <lineage>
        <taxon>Bacteria</taxon>
        <taxon>Pseudomonadati</taxon>
        <taxon>Bacteroidota</taxon>
        <taxon>Flavobacteriia</taxon>
        <taxon>Flavobacteriales</taxon>
        <taxon>Flavobacteriaceae</taxon>
        <taxon>Paenimyroides</taxon>
    </lineage>
</organism>
<dbReference type="PANTHER" id="PTHR43133">
    <property type="entry name" value="RNA POLYMERASE ECF-TYPE SIGMA FACTO"/>
    <property type="match status" value="1"/>
</dbReference>
<protein>
    <submittedName>
        <fullName evidence="7">RNA polymerase sigma factor</fullName>
    </submittedName>
</protein>
<dbReference type="InterPro" id="IPR013324">
    <property type="entry name" value="RNA_pol_sigma_r3/r4-like"/>
</dbReference>